<feature type="transmembrane region" description="Helical" evidence="1">
    <location>
        <begin position="90"/>
        <end position="110"/>
    </location>
</feature>
<organism evidence="2 3">
    <name type="scientific">Sporosarcina siberiensis</name>
    <dbReference type="NCBI Taxonomy" id="1365606"/>
    <lineage>
        <taxon>Bacteria</taxon>
        <taxon>Bacillati</taxon>
        <taxon>Bacillota</taxon>
        <taxon>Bacilli</taxon>
        <taxon>Bacillales</taxon>
        <taxon>Caryophanaceae</taxon>
        <taxon>Sporosarcina</taxon>
    </lineage>
</organism>
<comment type="caution">
    <text evidence="2">The sequence shown here is derived from an EMBL/GenBank/DDBJ whole genome shotgun (WGS) entry which is preliminary data.</text>
</comment>
<protein>
    <submittedName>
        <fullName evidence="2">Uncharacterized protein</fullName>
    </submittedName>
</protein>
<dbReference type="EMBL" id="JBHUGI010000032">
    <property type="protein sequence ID" value="MFD1928763.1"/>
    <property type="molecule type" value="Genomic_DNA"/>
</dbReference>
<name>A0ABW4SHL1_9BACL</name>
<reference evidence="3" key="1">
    <citation type="journal article" date="2019" name="Int. J. Syst. Evol. Microbiol.">
        <title>The Global Catalogue of Microorganisms (GCM) 10K type strain sequencing project: providing services to taxonomists for standard genome sequencing and annotation.</title>
        <authorList>
            <consortium name="The Broad Institute Genomics Platform"/>
            <consortium name="The Broad Institute Genome Sequencing Center for Infectious Disease"/>
            <person name="Wu L."/>
            <person name="Ma J."/>
        </authorList>
    </citation>
    <scope>NUCLEOTIDE SEQUENCE [LARGE SCALE GENOMIC DNA]</scope>
    <source>
        <strain evidence="3">CGMCC 4.7177</strain>
    </source>
</reference>
<dbReference type="Gene3D" id="3.90.190.10">
    <property type="entry name" value="Protein tyrosine phosphatase superfamily"/>
    <property type="match status" value="2"/>
</dbReference>
<dbReference type="Proteomes" id="UP001597218">
    <property type="component" value="Unassembled WGS sequence"/>
</dbReference>
<proteinExistence type="predicted"/>
<feature type="transmembrane region" description="Helical" evidence="1">
    <location>
        <begin position="12"/>
        <end position="42"/>
    </location>
</feature>
<dbReference type="InterPro" id="IPR029021">
    <property type="entry name" value="Prot-tyrosine_phosphatase-like"/>
</dbReference>
<accession>A0ABW4SHL1</accession>
<keyword evidence="3" id="KW-1185">Reference proteome</keyword>
<keyword evidence="1" id="KW-1133">Transmembrane helix</keyword>
<sequence>MTQMKNKKENRYGLQFFLWFTFLSTLGVGGGIYFLLVLLVPIEQLYVNQGWSQFRIDSIMKYYVIGWVVFGFIASFVYYFLVVKKKKWKLAWAFAIAAVLLCGSALYSFLNTGTGLIQASQGTIVEGDRFTFGPYPEKEDMEQLKAEGYDGVISLLSPILPIEKPLLDKETKSGEEVGIEVLSLPMLPWVGDNSASIEEIRKLIQEDGKRYYVHCYLGRHRVDVVKQVINEELGDQYELRILQPTTLERGNMYYFPNSEVLMGPYPTDEEWFTRINRAEVREVISLLQPANHSERISEEIKLTSEMDIIYTSMPMSDSPTIEEMKNVTEYAKGLDHKVYIHNFQNPAEINRLYTYMALGKVLLKPNDFKLSSGKVRTIGERLLIGFEPSSKDRELLTSIGVEEVILPSDTSIKGHYDLIGKVKESKKLVYLVANTIEEADQLERIAIGMLFGSFTRGIEFDDKKFAKGSLLKHERNLVIGPLLTEAEFKSFGQASGIAQILYLYSASMTTETELEEIKELASDHGIPLKVIPMYENYEDTFIPLLDYENGLNYIMVEAEFQQLVNDYIKKF</sequence>
<keyword evidence="1" id="KW-0472">Membrane</keyword>
<evidence type="ECO:0000313" key="3">
    <source>
        <dbReference type="Proteomes" id="UP001597218"/>
    </source>
</evidence>
<dbReference type="RefSeq" id="WP_381538341.1">
    <property type="nucleotide sequence ID" value="NZ_JBHUGI010000032.1"/>
</dbReference>
<evidence type="ECO:0000313" key="2">
    <source>
        <dbReference type="EMBL" id="MFD1928763.1"/>
    </source>
</evidence>
<dbReference type="SUPFAM" id="SSF52799">
    <property type="entry name" value="(Phosphotyrosine protein) phosphatases II"/>
    <property type="match status" value="1"/>
</dbReference>
<gene>
    <name evidence="2" type="ORF">ACFSFY_12040</name>
</gene>
<feature type="transmembrane region" description="Helical" evidence="1">
    <location>
        <begin position="62"/>
        <end position="83"/>
    </location>
</feature>
<keyword evidence="1" id="KW-0812">Transmembrane</keyword>
<evidence type="ECO:0000256" key="1">
    <source>
        <dbReference type="SAM" id="Phobius"/>
    </source>
</evidence>